<dbReference type="GO" id="GO:0003964">
    <property type="term" value="F:RNA-directed DNA polymerase activity"/>
    <property type="evidence" value="ECO:0007669"/>
    <property type="project" value="UniProtKB-KW"/>
</dbReference>
<proteinExistence type="predicted"/>
<dbReference type="GO" id="GO:0102210">
    <property type="term" value="F:rhamnogalacturonan endolyase activity"/>
    <property type="evidence" value="ECO:0007669"/>
    <property type="project" value="UniProtKB-EC"/>
</dbReference>
<dbReference type="EMBL" id="GHES01027188">
    <property type="protein sequence ID" value="MPA57747.1"/>
    <property type="molecule type" value="Transcribed_RNA"/>
</dbReference>
<dbReference type="Gene3D" id="3.60.10.10">
    <property type="entry name" value="Endonuclease/exonuclease/phosphatase"/>
    <property type="match status" value="1"/>
</dbReference>
<dbReference type="SUPFAM" id="SSF56219">
    <property type="entry name" value="DNase I-like"/>
    <property type="match status" value="1"/>
</dbReference>
<gene>
    <name evidence="2" type="ORF">Din_027188</name>
</gene>
<evidence type="ECO:0000259" key="1">
    <source>
        <dbReference type="Pfam" id="PF03372"/>
    </source>
</evidence>
<sequence length="383" mass="44061">MIKIVAWNIRGLNNPLKQKEVRKYARTQHPSIFCLSETKVKACNLDATFKKCFRDWNVIHNCPPQGVCRIGVGWDPKVIKLDLLASTDQVLTCHISLLNTYSFFGSFVYASNEHDQRTQLWNHLRMYARIIAEKPWIIMGDFNIVRGPHERQGGCGIDVNAVSDFNNCLYDIGCTDLTAKGCWMTWDNHREGTANIKSKLDIILINDGWLKNFPFSEGLFESPGLSDHCPGLAHINTHQRFKKCPFRFYTLWMKHKDFSSLLKDSWAAPIIGNPMLRVNLKLKRLKIVLKLNGNCYSHISQRVAEAWTNLKEIQELHLNSQVSYLDQEVREARINYAHLREAEEAYYHKKNPGSDGYILGIKIPLFFTRESMAIDPGIGFCLL</sequence>
<dbReference type="InterPro" id="IPR005135">
    <property type="entry name" value="Endo/exonuclease/phosphatase"/>
</dbReference>
<protein>
    <submittedName>
        <fullName evidence="2">Putative AP endonuclease/reverse transcriptase</fullName>
        <ecNumber evidence="2">4.2.2.23</ecNumber>
    </submittedName>
</protein>
<dbReference type="GO" id="GO:0004519">
    <property type="term" value="F:endonuclease activity"/>
    <property type="evidence" value="ECO:0007669"/>
    <property type="project" value="UniProtKB-KW"/>
</dbReference>
<keyword evidence="2" id="KW-0378">Hydrolase</keyword>
<dbReference type="PANTHER" id="PTHR33710:SF71">
    <property type="entry name" value="ENDONUCLEASE_EXONUCLEASE_PHOSPHATASE DOMAIN-CONTAINING PROTEIN"/>
    <property type="match status" value="1"/>
</dbReference>
<dbReference type="Pfam" id="PF03372">
    <property type="entry name" value="Exo_endo_phos"/>
    <property type="match status" value="1"/>
</dbReference>
<organism evidence="2">
    <name type="scientific">Davidia involucrata</name>
    <name type="common">Dove tree</name>
    <dbReference type="NCBI Taxonomy" id="16924"/>
    <lineage>
        <taxon>Eukaryota</taxon>
        <taxon>Viridiplantae</taxon>
        <taxon>Streptophyta</taxon>
        <taxon>Embryophyta</taxon>
        <taxon>Tracheophyta</taxon>
        <taxon>Spermatophyta</taxon>
        <taxon>Magnoliopsida</taxon>
        <taxon>eudicotyledons</taxon>
        <taxon>Gunneridae</taxon>
        <taxon>Pentapetalae</taxon>
        <taxon>asterids</taxon>
        <taxon>Cornales</taxon>
        <taxon>Nyssaceae</taxon>
        <taxon>Davidia</taxon>
    </lineage>
</organism>
<keyword evidence="2" id="KW-0255">Endonuclease</keyword>
<name>A0A5B7AM54_DAVIN</name>
<keyword evidence="2" id="KW-0808">Transferase</keyword>
<reference evidence="2" key="1">
    <citation type="submission" date="2019-08" db="EMBL/GenBank/DDBJ databases">
        <title>Reference gene set and small RNA set construction with multiple tissues from Davidia involucrata Baill.</title>
        <authorList>
            <person name="Yang H."/>
            <person name="Zhou C."/>
            <person name="Li G."/>
            <person name="Wang J."/>
            <person name="Gao P."/>
            <person name="Wang M."/>
            <person name="Wang R."/>
            <person name="Zhao Y."/>
        </authorList>
    </citation>
    <scope>NUCLEOTIDE SEQUENCE</scope>
    <source>
        <tissue evidence="2">Mixed with DoveR01_LX</tissue>
    </source>
</reference>
<keyword evidence="2" id="KW-0540">Nuclease</keyword>
<dbReference type="PANTHER" id="PTHR33710">
    <property type="entry name" value="BNAC02G09200D PROTEIN"/>
    <property type="match status" value="1"/>
</dbReference>
<dbReference type="InterPro" id="IPR036691">
    <property type="entry name" value="Endo/exonu/phosph_ase_sf"/>
</dbReference>
<keyword evidence="2" id="KW-0548">Nucleotidyltransferase</keyword>
<feature type="domain" description="Endonuclease/exonuclease/phosphatase" evidence="1">
    <location>
        <begin position="6"/>
        <end position="228"/>
    </location>
</feature>
<keyword evidence="2" id="KW-0695">RNA-directed DNA polymerase</keyword>
<accession>A0A5B7AM54</accession>
<dbReference type="AlphaFoldDB" id="A0A5B7AM54"/>
<evidence type="ECO:0000313" key="2">
    <source>
        <dbReference type="EMBL" id="MPA57747.1"/>
    </source>
</evidence>
<keyword evidence="2" id="KW-0456">Lyase</keyword>
<dbReference type="EC" id="4.2.2.23" evidence="2"/>